<keyword evidence="3" id="KW-0731">Sigma factor</keyword>
<evidence type="ECO:0000259" key="7">
    <source>
        <dbReference type="Pfam" id="PF04542"/>
    </source>
</evidence>
<keyword evidence="5" id="KW-0804">Transcription</keyword>
<feature type="region of interest" description="Disordered" evidence="6">
    <location>
        <begin position="141"/>
        <end position="163"/>
    </location>
</feature>
<dbReference type="EMBL" id="LAZR01001704">
    <property type="protein sequence ID" value="KKN40456.1"/>
    <property type="molecule type" value="Genomic_DNA"/>
</dbReference>
<dbReference type="NCBIfam" id="TIGR02939">
    <property type="entry name" value="RpoE_Sigma70"/>
    <property type="match status" value="1"/>
</dbReference>
<dbReference type="SUPFAM" id="SSF88946">
    <property type="entry name" value="Sigma2 domain of RNA polymerase sigma factors"/>
    <property type="match status" value="1"/>
</dbReference>
<dbReference type="FunFam" id="1.10.1740.10:FF:000001">
    <property type="entry name" value="RNA polymerase sigma factor"/>
    <property type="match status" value="1"/>
</dbReference>
<feature type="region of interest" description="Disordered" evidence="6">
    <location>
        <begin position="36"/>
        <end position="59"/>
    </location>
</feature>
<dbReference type="PANTHER" id="PTHR43133:SF53">
    <property type="entry name" value="ECF RNA POLYMERASE SIGMA-E FACTOR"/>
    <property type="match status" value="1"/>
</dbReference>
<feature type="domain" description="RNA polymerase sigma-70 region 2" evidence="7">
    <location>
        <begin position="78"/>
        <end position="145"/>
    </location>
</feature>
<dbReference type="InterPro" id="IPR013325">
    <property type="entry name" value="RNA_pol_sigma_r2"/>
</dbReference>
<dbReference type="AlphaFoldDB" id="A0A0F9SU38"/>
<dbReference type="InterPro" id="IPR013324">
    <property type="entry name" value="RNA_pol_sigma_r3/r4-like"/>
</dbReference>
<dbReference type="InterPro" id="IPR014284">
    <property type="entry name" value="RNA_pol_sigma-70_dom"/>
</dbReference>
<evidence type="ECO:0000256" key="6">
    <source>
        <dbReference type="SAM" id="MobiDB-lite"/>
    </source>
</evidence>
<dbReference type="GO" id="GO:0006352">
    <property type="term" value="P:DNA-templated transcription initiation"/>
    <property type="evidence" value="ECO:0007669"/>
    <property type="project" value="InterPro"/>
</dbReference>
<dbReference type="InterPro" id="IPR039425">
    <property type="entry name" value="RNA_pol_sigma-70-like"/>
</dbReference>
<name>A0A0F9SU38_9ZZZZ</name>
<evidence type="ECO:0000256" key="5">
    <source>
        <dbReference type="ARBA" id="ARBA00023163"/>
    </source>
</evidence>
<comment type="caution">
    <text evidence="9">The sequence shown here is derived from an EMBL/GenBank/DDBJ whole genome shotgun (WGS) entry which is preliminary data.</text>
</comment>
<sequence>MTRLAGRVIVFTNGRQAMSMNHQKLVAAGKLAMKPDRTGKASMAPDNDHKQAEQPDSQTDLQLVRKVRNGDRAAFDLLVVKYQSRVASIISRYVYDNQEVMDLTQEAFIKAYRAIDRFRGDSAFYTWLYRIAVNTAKNHLEARNRRPQGSADSADAENFDDGRRLRDTASPERLLQRDQLKKELDHAIAALPEELRSAFLLREYDGLSYEDIAKILECPIGTVRSRIFRARDAVDRHLGPLLNHSVT</sequence>
<dbReference type="GO" id="GO:0003677">
    <property type="term" value="F:DNA binding"/>
    <property type="evidence" value="ECO:0007669"/>
    <property type="project" value="UniProtKB-KW"/>
</dbReference>
<feature type="domain" description="RNA polymerase sigma factor 70 region 4 type 2" evidence="8">
    <location>
        <begin position="182"/>
        <end position="232"/>
    </location>
</feature>
<dbReference type="Pfam" id="PF04542">
    <property type="entry name" value="Sigma70_r2"/>
    <property type="match status" value="1"/>
</dbReference>
<evidence type="ECO:0000256" key="2">
    <source>
        <dbReference type="ARBA" id="ARBA00023015"/>
    </source>
</evidence>
<evidence type="ECO:0000313" key="9">
    <source>
        <dbReference type="EMBL" id="KKN40456.1"/>
    </source>
</evidence>
<keyword evidence="2" id="KW-0805">Transcription regulation</keyword>
<organism evidence="9">
    <name type="scientific">marine sediment metagenome</name>
    <dbReference type="NCBI Taxonomy" id="412755"/>
    <lineage>
        <taxon>unclassified sequences</taxon>
        <taxon>metagenomes</taxon>
        <taxon>ecological metagenomes</taxon>
    </lineage>
</organism>
<reference evidence="9" key="1">
    <citation type="journal article" date="2015" name="Nature">
        <title>Complex archaea that bridge the gap between prokaryotes and eukaryotes.</title>
        <authorList>
            <person name="Spang A."/>
            <person name="Saw J.H."/>
            <person name="Jorgensen S.L."/>
            <person name="Zaremba-Niedzwiedzka K."/>
            <person name="Martijn J."/>
            <person name="Lind A.E."/>
            <person name="van Eijk R."/>
            <person name="Schleper C."/>
            <person name="Guy L."/>
            <person name="Ettema T.J."/>
        </authorList>
    </citation>
    <scope>NUCLEOTIDE SEQUENCE</scope>
</reference>
<dbReference type="Gene3D" id="1.10.1740.10">
    <property type="match status" value="1"/>
</dbReference>
<keyword evidence="4" id="KW-0238">DNA-binding</keyword>
<accession>A0A0F9SU38</accession>
<dbReference type="GO" id="GO:0016987">
    <property type="term" value="F:sigma factor activity"/>
    <property type="evidence" value="ECO:0007669"/>
    <property type="project" value="UniProtKB-KW"/>
</dbReference>
<evidence type="ECO:0000259" key="8">
    <source>
        <dbReference type="Pfam" id="PF08281"/>
    </source>
</evidence>
<evidence type="ECO:0000256" key="1">
    <source>
        <dbReference type="ARBA" id="ARBA00010641"/>
    </source>
</evidence>
<dbReference type="Gene3D" id="1.10.10.10">
    <property type="entry name" value="Winged helix-like DNA-binding domain superfamily/Winged helix DNA-binding domain"/>
    <property type="match status" value="1"/>
</dbReference>
<dbReference type="SUPFAM" id="SSF88659">
    <property type="entry name" value="Sigma3 and sigma4 domains of RNA polymerase sigma factors"/>
    <property type="match status" value="1"/>
</dbReference>
<dbReference type="PANTHER" id="PTHR43133">
    <property type="entry name" value="RNA POLYMERASE ECF-TYPE SIGMA FACTO"/>
    <property type="match status" value="1"/>
</dbReference>
<dbReference type="Pfam" id="PF08281">
    <property type="entry name" value="Sigma70_r4_2"/>
    <property type="match status" value="1"/>
</dbReference>
<comment type="similarity">
    <text evidence="1">Belongs to the sigma-70 factor family. ECF subfamily.</text>
</comment>
<evidence type="ECO:0000256" key="3">
    <source>
        <dbReference type="ARBA" id="ARBA00023082"/>
    </source>
</evidence>
<dbReference type="InterPro" id="IPR036388">
    <property type="entry name" value="WH-like_DNA-bd_sf"/>
</dbReference>
<protein>
    <recommendedName>
        <fullName evidence="10">RNA polymerase sigma factor RpoE</fullName>
    </recommendedName>
</protein>
<dbReference type="NCBIfam" id="TIGR02937">
    <property type="entry name" value="sigma70-ECF"/>
    <property type="match status" value="1"/>
</dbReference>
<dbReference type="InterPro" id="IPR013249">
    <property type="entry name" value="RNA_pol_sigma70_r4_t2"/>
</dbReference>
<gene>
    <name evidence="9" type="ORF">LCGC14_0733190</name>
</gene>
<proteinExistence type="inferred from homology"/>
<evidence type="ECO:0008006" key="10">
    <source>
        <dbReference type="Google" id="ProtNLM"/>
    </source>
</evidence>
<dbReference type="CDD" id="cd06171">
    <property type="entry name" value="Sigma70_r4"/>
    <property type="match status" value="1"/>
</dbReference>
<dbReference type="InterPro" id="IPR014286">
    <property type="entry name" value="RNA_pol_sigma70_RpoE"/>
</dbReference>
<dbReference type="InterPro" id="IPR007627">
    <property type="entry name" value="RNA_pol_sigma70_r2"/>
</dbReference>
<evidence type="ECO:0000256" key="4">
    <source>
        <dbReference type="ARBA" id="ARBA00023125"/>
    </source>
</evidence>